<dbReference type="SMART" id="SM00028">
    <property type="entry name" value="TPR"/>
    <property type="match status" value="5"/>
</dbReference>
<dbReference type="PANTHER" id="PTHR22767">
    <property type="entry name" value="N-TERMINAL ACETYLTRANSFERASE-RELATED"/>
    <property type="match status" value="1"/>
</dbReference>
<dbReference type="InterPro" id="IPR011990">
    <property type="entry name" value="TPR-like_helical_dom_sf"/>
</dbReference>
<reference evidence="5 7" key="1">
    <citation type="journal article" date="2016" name="PLoS ONE">
        <title>Sequence Assembly of Yarrowia lipolytica Strain W29/CLIB89 Shows Transposable Element Diversity.</title>
        <authorList>
            <person name="Magnan C."/>
            <person name="Yu J."/>
            <person name="Chang I."/>
            <person name="Jahn E."/>
            <person name="Kanomata Y."/>
            <person name="Wu J."/>
            <person name="Zeller M."/>
            <person name="Oakes M."/>
            <person name="Baldi P."/>
            <person name="Sandmeyer S."/>
        </authorList>
    </citation>
    <scope>NUCLEOTIDE SEQUENCE [LARGE SCALE GENOMIC DNA]</scope>
    <source>
        <strain evidence="5">CLIB89</strain>
        <strain evidence="7">CLIB89(W29)</strain>
    </source>
</reference>
<organism evidence="5 7">
    <name type="scientific">Yarrowia lipolytica</name>
    <name type="common">Candida lipolytica</name>
    <dbReference type="NCBI Taxonomy" id="4952"/>
    <lineage>
        <taxon>Eukaryota</taxon>
        <taxon>Fungi</taxon>
        <taxon>Dikarya</taxon>
        <taxon>Ascomycota</taxon>
        <taxon>Saccharomycotina</taxon>
        <taxon>Dipodascomycetes</taxon>
        <taxon>Dipodascales</taxon>
        <taxon>Dipodascales incertae sedis</taxon>
        <taxon>Yarrowia</taxon>
    </lineage>
</organism>
<dbReference type="Gene3D" id="1.25.40.1040">
    <property type="match status" value="1"/>
</dbReference>
<dbReference type="AlphaFoldDB" id="A0A1D8NN39"/>
<dbReference type="PROSITE" id="PS50005">
    <property type="entry name" value="TPR"/>
    <property type="match status" value="1"/>
</dbReference>
<evidence type="ECO:0000313" key="7">
    <source>
        <dbReference type="Proteomes" id="UP000182444"/>
    </source>
</evidence>
<protein>
    <submittedName>
        <fullName evidence="6">NMDA receptor-regulated protein 1-domain-containing protein</fullName>
    </submittedName>
</protein>
<evidence type="ECO:0000256" key="2">
    <source>
        <dbReference type="ARBA" id="ARBA00022803"/>
    </source>
</evidence>
<feature type="repeat" description="TPR" evidence="3">
    <location>
        <begin position="84"/>
        <end position="117"/>
    </location>
</feature>
<dbReference type="Proteomes" id="UP000256601">
    <property type="component" value="Unassembled WGS sequence"/>
</dbReference>
<sequence>MTARAPPANRKLSNMLMADFKQCLTLYEKKEYAEAIKRADHILTQKPDHGETLAVKGLCRYHQDSPVEGRSLINAGMKNDPESYIIWHVLALLERSEKNYHAALKAYQKSLTIDPSNQNVLRDLSLMQIQTREYEPLVITRRKQLTDKPEIRANWTGLAVALFLKGDYATAARTLAAYEESAPEKEPKDKTQSDDIENCELALFRNKCLIEAKEYDLALKDLEELENKTSKRHIPDQQSILEHRCDIYIRQGKTKDAQRLTRVLLRRNPHDRALYRQLEKVLGIQDNNQLKSVMYKKLAQKYPRSDCPRSMPLEFLEGQAFDEAADAYVSTLIHRRVPSAFMNVKHLYKNPAKALSIGAIAQRIFDGATEDLSGASDFLWSACFLAQHFSKLGDQNKALKFIDNAIEHTPTLVELHLTRAKILKRMGAVNKGAEAANAARELDLQDRYLNTKAAKYTLRANNADDIEQAIKLISMFTRNDTSGTGVQDLHDMQGYWFLSELARRQRRNGDGPLALKRHKAALNVFSEFEHEQLDFHLYALRKGTMNAYIDMLQWEDKLYKSKKFIRSTRGIIETYIALWDTKPDCGCGAVIPGSFPLKAVDYNASTTVKKKKKKKTNEGSAEAKQNPNGLPTPEHRHDADPEGLKLVKNVDLLETALVHAKKLAEVGDSLGLVFQAEIYLRQNKYMLALQSLNKLKASDAASPYASVLAKVAEAQLNGDDSTAQNLKDMTLKMLPKLFNETESDAVATARLAFSVPSYKELAGELLKGLVSENATAAALAVWAANSLGLELEDLAKEQYPELEVPLPN</sequence>
<feature type="region of interest" description="Disordered" evidence="4">
    <location>
        <begin position="606"/>
        <end position="640"/>
    </location>
</feature>
<dbReference type="Gene3D" id="1.25.40.1010">
    <property type="match status" value="1"/>
</dbReference>
<gene>
    <name evidence="6" type="ORF">B0I71DRAFT_128462</name>
    <name evidence="5" type="ORF">YALI1_F16117g</name>
</gene>
<evidence type="ECO:0000256" key="1">
    <source>
        <dbReference type="ARBA" id="ARBA00022737"/>
    </source>
</evidence>
<keyword evidence="2 3" id="KW-0802">TPR repeat</keyword>
<dbReference type="PANTHER" id="PTHR22767:SF2">
    <property type="entry name" value="N(ALPHA)-ACETYLTRANSFERASE 15_16, ISOFORM A"/>
    <property type="match status" value="1"/>
</dbReference>
<dbReference type="Proteomes" id="UP000182444">
    <property type="component" value="Chromosome 1F"/>
</dbReference>
<accession>A0A1D8NN39</accession>
<evidence type="ECO:0000313" key="5">
    <source>
        <dbReference type="EMBL" id="AOW07042.1"/>
    </source>
</evidence>
<evidence type="ECO:0000313" key="8">
    <source>
        <dbReference type="Proteomes" id="UP000256601"/>
    </source>
</evidence>
<dbReference type="FunFam" id="1.25.40.1040:FF:000009">
    <property type="entry name" value="N-acetyltransferase subunit Nat1"/>
    <property type="match status" value="1"/>
</dbReference>
<reference evidence="6 8" key="2">
    <citation type="submission" date="2018-07" db="EMBL/GenBank/DDBJ databases">
        <title>Draft Genome Assemblies for Five Robust Yarrowia lipolytica Strains Exhibiting High Lipid Production and Pentose Sugar Utilization and Sugar Alcohol Secretion from Undetoxified Lignocellulosic Biomass Hydrolysates.</title>
        <authorList>
            <consortium name="DOE Joint Genome Institute"/>
            <person name="Walker C."/>
            <person name="Ryu S."/>
            <person name="Na H."/>
            <person name="Zane M."/>
            <person name="LaButti K."/>
            <person name="Lipzen A."/>
            <person name="Haridas S."/>
            <person name="Barry K."/>
            <person name="Grigoriev I.V."/>
            <person name="Quarterman J."/>
            <person name="Slininger P."/>
            <person name="Dien B."/>
            <person name="Trinh C.T."/>
        </authorList>
    </citation>
    <scope>NUCLEOTIDE SEQUENCE [LARGE SCALE GENOMIC DNA]</scope>
    <source>
        <strain evidence="6 8">YB392</strain>
    </source>
</reference>
<evidence type="ECO:0000256" key="4">
    <source>
        <dbReference type="SAM" id="MobiDB-lite"/>
    </source>
</evidence>
<dbReference type="PIRSF" id="PIRSF000422">
    <property type="entry name" value="N-terminal-AcTrfase-A_aux_su"/>
    <property type="match status" value="1"/>
</dbReference>
<dbReference type="Pfam" id="PF12569">
    <property type="entry name" value="NatA_aux_su"/>
    <property type="match status" value="1"/>
</dbReference>
<evidence type="ECO:0000256" key="3">
    <source>
        <dbReference type="PROSITE-ProRule" id="PRU00339"/>
    </source>
</evidence>
<dbReference type="EMBL" id="CP017558">
    <property type="protein sequence ID" value="AOW07042.1"/>
    <property type="molecule type" value="Genomic_DNA"/>
</dbReference>
<evidence type="ECO:0000313" key="6">
    <source>
        <dbReference type="EMBL" id="RDW27895.1"/>
    </source>
</evidence>
<dbReference type="VEuPathDB" id="FungiDB:YALI0_F12221g"/>
<dbReference type="GO" id="GO:0031415">
    <property type="term" value="C:NatA complex"/>
    <property type="evidence" value="ECO:0007669"/>
    <property type="project" value="TreeGrafter"/>
</dbReference>
<dbReference type="EMBL" id="KZ858958">
    <property type="protein sequence ID" value="RDW27895.1"/>
    <property type="molecule type" value="Genomic_DNA"/>
</dbReference>
<dbReference type="VEuPathDB" id="FungiDB:YALI1_F16117g"/>
<keyword evidence="1" id="KW-0677">Repeat</keyword>
<dbReference type="InterPro" id="IPR019734">
    <property type="entry name" value="TPR_rpt"/>
</dbReference>
<dbReference type="GeneID" id="2907961"/>
<dbReference type="eggNOG" id="KOG1156">
    <property type="taxonomic scope" value="Eukaryota"/>
</dbReference>
<proteinExistence type="predicted"/>
<dbReference type="InterPro" id="IPR021183">
    <property type="entry name" value="NatA_aux_su"/>
</dbReference>
<keyword evidence="6" id="KW-0675">Receptor</keyword>
<dbReference type="KEGG" id="yli:2907961"/>
<dbReference type="OrthoDB" id="10263032at2759"/>
<dbReference type="OMA" id="HTAINYD"/>
<dbReference type="SUPFAM" id="SSF48452">
    <property type="entry name" value="TPR-like"/>
    <property type="match status" value="2"/>
</dbReference>
<dbReference type="RefSeq" id="XP_505322.1">
    <property type="nucleotide sequence ID" value="XM_505322.1"/>
</dbReference>
<name>A0A1D8NN39_YARLL</name>